<dbReference type="AlphaFoldDB" id="A0A1U7CPE9"/>
<dbReference type="KEGG" id="pbor:BSF38_02296"/>
<reference evidence="2" key="1">
    <citation type="submission" date="2016-12" db="EMBL/GenBank/DDBJ databases">
        <title>Comparative genomics of four Isosphaeraceae planctomycetes: a common pool of plasmids and glycoside hydrolase genes.</title>
        <authorList>
            <person name="Ivanova A."/>
        </authorList>
    </citation>
    <scope>NUCLEOTIDE SEQUENCE [LARGE SCALE GENOMIC DNA]</scope>
    <source>
        <strain evidence="2">PX4</strain>
    </source>
</reference>
<protein>
    <submittedName>
        <fullName evidence="1">Uncharacterized protein</fullName>
    </submittedName>
</protein>
<dbReference type="RefSeq" id="WP_076345698.1">
    <property type="nucleotide sequence ID" value="NZ_CP019082.1"/>
</dbReference>
<gene>
    <name evidence="1" type="ORF">BSF38_02296</name>
</gene>
<accession>A0A1U7CPE9</accession>
<evidence type="ECO:0000313" key="2">
    <source>
        <dbReference type="Proteomes" id="UP000186309"/>
    </source>
</evidence>
<proteinExistence type="predicted"/>
<dbReference type="Proteomes" id="UP000186309">
    <property type="component" value="Chromosome"/>
</dbReference>
<organism evidence="1 2">
    <name type="scientific">Paludisphaera borealis</name>
    <dbReference type="NCBI Taxonomy" id="1387353"/>
    <lineage>
        <taxon>Bacteria</taxon>
        <taxon>Pseudomonadati</taxon>
        <taxon>Planctomycetota</taxon>
        <taxon>Planctomycetia</taxon>
        <taxon>Isosphaerales</taxon>
        <taxon>Isosphaeraceae</taxon>
        <taxon>Paludisphaera</taxon>
    </lineage>
</organism>
<keyword evidence="2" id="KW-1185">Reference proteome</keyword>
<dbReference type="EMBL" id="CP019082">
    <property type="protein sequence ID" value="APW60807.1"/>
    <property type="molecule type" value="Genomic_DNA"/>
</dbReference>
<sequence>MPSPLVVLLALQVLTQQPAAVDLSATEPFDAPKYGVATKLPKAWPLAVREKDDQVFVALIAQNDADRPGVAACELGLAPSSLDDYRTRIDRNARDRGRPNGKLAVNRIVKDDKGERLETIWEFHPATGGFWREVVVRTVAHRQLYSFTLNVEDAVYATARPAFDALVAATTFSPPNTGADLLTRSANRWVQREYKFTLDLPEGWSPVLAPSEVALLFANGPSHGVWSDNVLVLAHAHSKLSLDEQAKELPALLKQEDPNSELVSCQVVPQGKIEALETIVRTRRGPFSMTVIERKFRGDRFDYEVKYTLETERFEALAPTLRKSLDSFRELPGVVPGGAGKAA</sequence>
<evidence type="ECO:0000313" key="1">
    <source>
        <dbReference type="EMBL" id="APW60807.1"/>
    </source>
</evidence>
<dbReference type="OrthoDB" id="254274at2"/>
<name>A0A1U7CPE9_9BACT</name>